<dbReference type="EMBL" id="SHKY01000001">
    <property type="protein sequence ID" value="RZU54305.1"/>
    <property type="molecule type" value="Genomic_DNA"/>
</dbReference>
<gene>
    <name evidence="2" type="ORF">EV385_6255</name>
</gene>
<evidence type="ECO:0000256" key="1">
    <source>
        <dbReference type="SAM" id="SignalP"/>
    </source>
</evidence>
<dbReference type="Proteomes" id="UP000292564">
    <property type="component" value="Unassembled WGS sequence"/>
</dbReference>
<reference evidence="2 3" key="1">
    <citation type="submission" date="2019-02" db="EMBL/GenBank/DDBJ databases">
        <title>Sequencing the genomes of 1000 actinobacteria strains.</title>
        <authorList>
            <person name="Klenk H.-P."/>
        </authorList>
    </citation>
    <scope>NUCLEOTIDE SEQUENCE [LARGE SCALE GENOMIC DNA]</scope>
    <source>
        <strain evidence="2 3">DSM 45162</strain>
    </source>
</reference>
<comment type="caution">
    <text evidence="2">The sequence shown here is derived from an EMBL/GenBank/DDBJ whole genome shotgun (WGS) entry which is preliminary data.</text>
</comment>
<organism evidence="2 3">
    <name type="scientific">Krasilnikovia cinnamomea</name>
    <dbReference type="NCBI Taxonomy" id="349313"/>
    <lineage>
        <taxon>Bacteria</taxon>
        <taxon>Bacillati</taxon>
        <taxon>Actinomycetota</taxon>
        <taxon>Actinomycetes</taxon>
        <taxon>Micromonosporales</taxon>
        <taxon>Micromonosporaceae</taxon>
        <taxon>Krasilnikovia</taxon>
    </lineage>
</organism>
<dbReference type="AlphaFoldDB" id="A0A4Q7ZUP2"/>
<name>A0A4Q7ZUP2_9ACTN</name>
<feature type="chain" id="PRO_5038995950" evidence="1">
    <location>
        <begin position="31"/>
        <end position="137"/>
    </location>
</feature>
<sequence length="137" mass="14740">MGLRRRLTTLAMSAALATPVVVAAAAPASAATPQFARLSIAPAQDHPGYFDVYVSGHFNTTATLATVGMRLKGDDPVFNDDLGVWRTGQAWYGDFTLYALVSRGVLNEDKDGRDEIFAYVSSSTGWSINTPNVNGYY</sequence>
<keyword evidence="1" id="KW-0732">Signal</keyword>
<proteinExistence type="predicted"/>
<protein>
    <submittedName>
        <fullName evidence="2">Uncharacterized protein</fullName>
    </submittedName>
</protein>
<evidence type="ECO:0000313" key="3">
    <source>
        <dbReference type="Proteomes" id="UP000292564"/>
    </source>
</evidence>
<accession>A0A4Q7ZUP2</accession>
<evidence type="ECO:0000313" key="2">
    <source>
        <dbReference type="EMBL" id="RZU54305.1"/>
    </source>
</evidence>
<feature type="signal peptide" evidence="1">
    <location>
        <begin position="1"/>
        <end position="30"/>
    </location>
</feature>
<keyword evidence="3" id="KW-1185">Reference proteome</keyword>